<keyword evidence="3" id="KW-1185">Reference proteome</keyword>
<dbReference type="RefSeq" id="WP_126535345.1">
    <property type="nucleotide sequence ID" value="NZ_BSPM01000008.1"/>
</dbReference>
<keyword evidence="1" id="KW-1133">Transmembrane helix</keyword>
<name>A0A4R6RLZ4_9HYPH</name>
<dbReference type="OrthoDB" id="7959514at2"/>
<gene>
    <name evidence="2" type="ORF">EDD54_1440</name>
</gene>
<organism evidence="2 3">
    <name type="scientific">Oharaeibacter diazotrophicus</name>
    <dbReference type="NCBI Taxonomy" id="1920512"/>
    <lineage>
        <taxon>Bacteria</taxon>
        <taxon>Pseudomonadati</taxon>
        <taxon>Pseudomonadota</taxon>
        <taxon>Alphaproteobacteria</taxon>
        <taxon>Hyphomicrobiales</taxon>
        <taxon>Pleomorphomonadaceae</taxon>
        <taxon>Oharaeibacter</taxon>
    </lineage>
</organism>
<evidence type="ECO:0000313" key="3">
    <source>
        <dbReference type="Proteomes" id="UP000294547"/>
    </source>
</evidence>
<proteinExistence type="predicted"/>
<accession>A0A4R6RLZ4</accession>
<evidence type="ECO:0000256" key="1">
    <source>
        <dbReference type="SAM" id="Phobius"/>
    </source>
</evidence>
<keyword evidence="1" id="KW-0472">Membrane</keyword>
<dbReference type="EMBL" id="SNXY01000006">
    <property type="protein sequence ID" value="TDP87542.1"/>
    <property type="molecule type" value="Genomic_DNA"/>
</dbReference>
<reference evidence="2 3" key="1">
    <citation type="submission" date="2019-03" db="EMBL/GenBank/DDBJ databases">
        <title>Genomic Encyclopedia of Type Strains, Phase IV (KMG-IV): sequencing the most valuable type-strain genomes for metagenomic binning, comparative biology and taxonomic classification.</title>
        <authorList>
            <person name="Goeker M."/>
        </authorList>
    </citation>
    <scope>NUCLEOTIDE SEQUENCE [LARGE SCALE GENOMIC DNA]</scope>
    <source>
        <strain evidence="2 3">DSM 102969</strain>
    </source>
</reference>
<protein>
    <submittedName>
        <fullName evidence="2">Uncharacterized protein</fullName>
    </submittedName>
</protein>
<dbReference type="AlphaFoldDB" id="A0A4R6RLZ4"/>
<keyword evidence="1" id="KW-0812">Transmembrane</keyword>
<sequence length="250" mass="26755">MARYAASVEDDLVFQAVRRPAKRASATAWALRVATSCVIVAGGLVLADIVIGWTRTVADIEGRVTDPTPIATFVGDQRLTIPANMFRFENQRVVGPQDHVELAVSWPAFAGFTAESRAAFLDGSADAPVVFLTIRKRDTATDSAGRVANVYQHFFENTALAAPDGLVGHRLGEDSGLAGEEVYYEAGSTRPFTTHCLAPDGSGYPAPCLTEIHAGSDLSVQIRFRKGLLPHWRGIAEGVRGLLLSFGVTA</sequence>
<feature type="transmembrane region" description="Helical" evidence="1">
    <location>
        <begin position="29"/>
        <end position="53"/>
    </location>
</feature>
<comment type="caution">
    <text evidence="2">The sequence shown here is derived from an EMBL/GenBank/DDBJ whole genome shotgun (WGS) entry which is preliminary data.</text>
</comment>
<dbReference type="Proteomes" id="UP000294547">
    <property type="component" value="Unassembled WGS sequence"/>
</dbReference>
<evidence type="ECO:0000313" key="2">
    <source>
        <dbReference type="EMBL" id="TDP87542.1"/>
    </source>
</evidence>